<gene>
    <name evidence="1" type="ORF">HQN85_00630</name>
</gene>
<name>A0ABX2D832_9SPHI</name>
<comment type="caution">
    <text evidence="1">The sequence shown here is derived from an EMBL/GenBank/DDBJ whole genome shotgun (WGS) entry which is preliminary data.</text>
</comment>
<proteinExistence type="predicted"/>
<dbReference type="Pfam" id="PF04336">
    <property type="entry name" value="ACP_PD"/>
    <property type="match status" value="1"/>
</dbReference>
<sequence>MNFLSHFYFERKNQDENMVIGTVLPDLVKNAHKDWNFYPQKREALFTEDHQLNALLKGWKKHLEVDLLFHSSDFFNTETAKLKTLLVPILQDSPVRPSFLAHIGVELVLDHLLVQDNIININSFYEHLNKVDEEILNTFLKKCDCTDTDKFFKFFNSFKSSRYLLSYQKLENISYALQRICMRLWPHPLTETTVAQLNEQLVIYKTSIEEDYLSVFKEIGGKLLKK</sequence>
<keyword evidence="2" id="KW-1185">Reference proteome</keyword>
<evidence type="ECO:0000313" key="1">
    <source>
        <dbReference type="EMBL" id="NQX30213.1"/>
    </source>
</evidence>
<dbReference type="EMBL" id="JABMKV010000001">
    <property type="protein sequence ID" value="NQX30213.1"/>
    <property type="molecule type" value="Genomic_DNA"/>
</dbReference>
<dbReference type="InterPro" id="IPR007431">
    <property type="entry name" value="ACP_PD"/>
</dbReference>
<evidence type="ECO:0000313" key="2">
    <source>
        <dbReference type="Proteomes" id="UP000762110"/>
    </source>
</evidence>
<reference evidence="1 2" key="1">
    <citation type="submission" date="2020-05" db="EMBL/GenBank/DDBJ databases">
        <title>Description of Pedobacter foliorum sp. nov.</title>
        <authorList>
            <person name="Qi S."/>
            <person name="Carlier A."/>
            <person name="Cnockaert M."/>
            <person name="Vandamme P."/>
        </authorList>
    </citation>
    <scope>NUCLEOTIDE SEQUENCE [LARGE SCALE GENOMIC DNA]</scope>
    <source>
        <strain evidence="1 2">LMG 31300</strain>
    </source>
</reference>
<protein>
    <submittedName>
        <fullName evidence="1">DUF479 domain-containing protein</fullName>
    </submittedName>
</protein>
<accession>A0ABX2D832</accession>
<organism evidence="1 2">
    <name type="scientific">Pedobacter boryungensis</name>
    <dbReference type="NCBI Taxonomy" id="869962"/>
    <lineage>
        <taxon>Bacteria</taxon>
        <taxon>Pseudomonadati</taxon>
        <taxon>Bacteroidota</taxon>
        <taxon>Sphingobacteriia</taxon>
        <taxon>Sphingobacteriales</taxon>
        <taxon>Sphingobacteriaceae</taxon>
        <taxon>Pedobacter</taxon>
    </lineage>
</organism>
<dbReference type="Proteomes" id="UP000762110">
    <property type="component" value="Unassembled WGS sequence"/>
</dbReference>
<dbReference type="RefSeq" id="WP_173268414.1">
    <property type="nucleotide sequence ID" value="NZ_JABMKV010000001.1"/>
</dbReference>